<dbReference type="OrthoDB" id="661148at2759"/>
<evidence type="ECO:0000313" key="1">
    <source>
        <dbReference type="EMBL" id="CAB3983228.1"/>
    </source>
</evidence>
<protein>
    <submittedName>
        <fullName evidence="1">Uncharacterized protein</fullName>
    </submittedName>
</protein>
<dbReference type="Proteomes" id="UP001152795">
    <property type="component" value="Unassembled WGS sequence"/>
</dbReference>
<evidence type="ECO:0000313" key="2">
    <source>
        <dbReference type="Proteomes" id="UP001152795"/>
    </source>
</evidence>
<gene>
    <name evidence="1" type="ORF">PACLA_8A031644</name>
</gene>
<accession>A0A6S7FUF7</accession>
<proteinExistence type="predicted"/>
<dbReference type="AlphaFoldDB" id="A0A6S7FUF7"/>
<dbReference type="EMBL" id="CACRXK020000590">
    <property type="protein sequence ID" value="CAB3983228.1"/>
    <property type="molecule type" value="Genomic_DNA"/>
</dbReference>
<organism evidence="1 2">
    <name type="scientific">Paramuricea clavata</name>
    <name type="common">Red gorgonian</name>
    <name type="synonym">Violescent sea-whip</name>
    <dbReference type="NCBI Taxonomy" id="317549"/>
    <lineage>
        <taxon>Eukaryota</taxon>
        <taxon>Metazoa</taxon>
        <taxon>Cnidaria</taxon>
        <taxon>Anthozoa</taxon>
        <taxon>Octocorallia</taxon>
        <taxon>Malacalcyonacea</taxon>
        <taxon>Plexauridae</taxon>
        <taxon>Paramuricea</taxon>
    </lineage>
</organism>
<comment type="caution">
    <text evidence="1">The sequence shown here is derived from an EMBL/GenBank/DDBJ whole genome shotgun (WGS) entry which is preliminary data.</text>
</comment>
<keyword evidence="2" id="KW-1185">Reference proteome</keyword>
<reference evidence="1" key="1">
    <citation type="submission" date="2020-04" db="EMBL/GenBank/DDBJ databases">
        <authorList>
            <person name="Alioto T."/>
            <person name="Alioto T."/>
            <person name="Gomez Garrido J."/>
        </authorList>
    </citation>
    <scope>NUCLEOTIDE SEQUENCE</scope>
    <source>
        <strain evidence="1">A484AB</strain>
    </source>
</reference>
<sequence>MALLQRSQIGVREFGETVTVPNDPKAKLMYYLSCVCTVLDLHQNVPRRLTQYSTTYNRLSQDELTDLLALCILFSPDILNDKVFFEDTSTYGSANRFLELSSVKSSMLVMENVVIGGENRRVAKVMTCTRAWIRNNYEQPMRTVLSSQIGGGYQNSPTVRIGGQPSRPALQAPRYGTYNYGTPTRNNSGGCCCVIL</sequence>
<name>A0A6S7FUF7_PARCT</name>